<gene>
    <name evidence="2" type="ORF">GO608_00255</name>
</gene>
<dbReference type="Gene3D" id="3.40.50.10420">
    <property type="entry name" value="NagB/RpiA/CoA transferase-like"/>
    <property type="match status" value="1"/>
</dbReference>
<protein>
    <submittedName>
        <fullName evidence="2">Lactate utilization protein C</fullName>
    </submittedName>
</protein>
<dbReference type="EMBL" id="WTVH01000001">
    <property type="protein sequence ID" value="NMF91765.1"/>
    <property type="molecule type" value="Genomic_DNA"/>
</dbReference>
<organism evidence="2 3">
    <name type="scientific">Aromatoleum buckelii</name>
    <dbReference type="NCBI Taxonomy" id="200254"/>
    <lineage>
        <taxon>Bacteria</taxon>
        <taxon>Pseudomonadati</taxon>
        <taxon>Pseudomonadota</taxon>
        <taxon>Betaproteobacteria</taxon>
        <taxon>Rhodocyclales</taxon>
        <taxon>Rhodocyclaceae</taxon>
        <taxon>Aromatoleum</taxon>
    </lineage>
</organism>
<dbReference type="PANTHER" id="PTHR43682:SF1">
    <property type="entry name" value="LACTATE UTILIZATION PROTEIN C"/>
    <property type="match status" value="1"/>
</dbReference>
<evidence type="ECO:0000313" key="3">
    <source>
        <dbReference type="Proteomes" id="UP000601990"/>
    </source>
</evidence>
<dbReference type="RefSeq" id="WP_169197127.1">
    <property type="nucleotide sequence ID" value="NZ_WTVH02000008.1"/>
</dbReference>
<reference evidence="2" key="1">
    <citation type="submission" date="2019-12" db="EMBL/GenBank/DDBJ databases">
        <title>Comparative genomics gives insights into the taxonomy of the Azoarcus-Aromatoleum group and reveals separate origins of nif in the plant-associated Azoarcus and non-plant-associated Aromatoleum sub-groups.</title>
        <authorList>
            <person name="Lafos M."/>
            <person name="Maluk M."/>
            <person name="Batista M."/>
            <person name="Junghare M."/>
            <person name="Carmona M."/>
            <person name="Faoro H."/>
            <person name="Cruz L.M."/>
            <person name="Battistoni F."/>
            <person name="De Souza E."/>
            <person name="Pedrosa F."/>
            <person name="Chen W.-M."/>
            <person name="Poole P.S."/>
            <person name="Dixon R.A."/>
            <person name="James E.K."/>
        </authorList>
    </citation>
    <scope>NUCLEOTIDE SEQUENCE</scope>
    <source>
        <strain evidence="2">U120</strain>
    </source>
</reference>
<evidence type="ECO:0000313" key="2">
    <source>
        <dbReference type="EMBL" id="NMF91765.1"/>
    </source>
</evidence>
<dbReference type="Pfam" id="PF02589">
    <property type="entry name" value="LUD_dom"/>
    <property type="match status" value="1"/>
</dbReference>
<dbReference type="Proteomes" id="UP000601990">
    <property type="component" value="Unassembled WGS sequence"/>
</dbReference>
<dbReference type="InterPro" id="IPR003741">
    <property type="entry name" value="LUD_dom"/>
</dbReference>
<sequence>MNAPANASGNARDAILKSVRDALRRDPLDATQVAALDARVPRHTRPAHDEDLVTRFMRKFESRAGTIERVASRDAVPAAVEAYRLAHRLPQRAAVGAALKDLAWPDGWLIHHEAAGITEALAVSRALCGIAETGSLMLASGPHSPTTHNFVPDDHVVVLETARIVDHFEDGWTELRARPEGMPRATNIISGPSRTADVEQTIQLGAHGPRRVHVILVG</sequence>
<comment type="caution">
    <text evidence="2">The sequence shown here is derived from an EMBL/GenBank/DDBJ whole genome shotgun (WGS) entry which is preliminary data.</text>
</comment>
<dbReference type="InterPro" id="IPR037171">
    <property type="entry name" value="NagB/RpiA_transferase-like"/>
</dbReference>
<evidence type="ECO:0000259" key="1">
    <source>
        <dbReference type="Pfam" id="PF02589"/>
    </source>
</evidence>
<dbReference type="SUPFAM" id="SSF100950">
    <property type="entry name" value="NagB/RpiA/CoA transferase-like"/>
    <property type="match status" value="1"/>
</dbReference>
<proteinExistence type="predicted"/>
<dbReference type="PANTHER" id="PTHR43682">
    <property type="entry name" value="LACTATE UTILIZATION PROTEIN C"/>
    <property type="match status" value="1"/>
</dbReference>
<dbReference type="InterPro" id="IPR024185">
    <property type="entry name" value="FTHF_cligase-like_sf"/>
</dbReference>
<feature type="domain" description="LUD" evidence="1">
    <location>
        <begin position="123"/>
        <end position="217"/>
    </location>
</feature>
<name>A0ABX1MWV4_9RHOO</name>
<accession>A0ABX1MWV4</accession>
<keyword evidence="3" id="KW-1185">Reference proteome</keyword>